<dbReference type="EMBL" id="JBHTJH010000004">
    <property type="protein sequence ID" value="MFD0861429.1"/>
    <property type="molecule type" value="Genomic_DNA"/>
</dbReference>
<evidence type="ECO:0000313" key="2">
    <source>
        <dbReference type="EMBL" id="MFD0861429.1"/>
    </source>
</evidence>
<keyword evidence="1" id="KW-0732">Signal</keyword>
<evidence type="ECO:0000256" key="1">
    <source>
        <dbReference type="SAM" id="SignalP"/>
    </source>
</evidence>
<comment type="caution">
    <text evidence="2">The sequence shown here is derived from an EMBL/GenBank/DDBJ whole genome shotgun (WGS) entry which is preliminary data.</text>
</comment>
<keyword evidence="3" id="KW-1185">Reference proteome</keyword>
<name>A0ABW3CVU4_9FLAO</name>
<feature type="chain" id="PRO_5046282046" evidence="1">
    <location>
        <begin position="24"/>
        <end position="164"/>
    </location>
</feature>
<proteinExistence type="predicted"/>
<gene>
    <name evidence="2" type="ORF">ACFQ1M_04370</name>
</gene>
<organism evidence="2 3">
    <name type="scientific">Sungkyunkwania multivorans</name>
    <dbReference type="NCBI Taxonomy" id="1173618"/>
    <lineage>
        <taxon>Bacteria</taxon>
        <taxon>Pseudomonadati</taxon>
        <taxon>Bacteroidota</taxon>
        <taxon>Flavobacteriia</taxon>
        <taxon>Flavobacteriales</taxon>
        <taxon>Flavobacteriaceae</taxon>
        <taxon>Sungkyunkwania</taxon>
    </lineage>
</organism>
<protein>
    <submittedName>
        <fullName evidence="2">Uncharacterized protein</fullName>
    </submittedName>
</protein>
<evidence type="ECO:0000313" key="3">
    <source>
        <dbReference type="Proteomes" id="UP001596978"/>
    </source>
</evidence>
<dbReference type="Proteomes" id="UP001596978">
    <property type="component" value="Unassembled WGS sequence"/>
</dbReference>
<reference evidence="3" key="1">
    <citation type="journal article" date="2019" name="Int. J. Syst. Evol. Microbiol.">
        <title>The Global Catalogue of Microorganisms (GCM) 10K type strain sequencing project: providing services to taxonomists for standard genome sequencing and annotation.</title>
        <authorList>
            <consortium name="The Broad Institute Genomics Platform"/>
            <consortium name="The Broad Institute Genome Sequencing Center for Infectious Disease"/>
            <person name="Wu L."/>
            <person name="Ma J."/>
        </authorList>
    </citation>
    <scope>NUCLEOTIDE SEQUENCE [LARGE SCALE GENOMIC DNA]</scope>
    <source>
        <strain evidence="3">CCUG 62952</strain>
    </source>
</reference>
<accession>A0ABW3CVU4</accession>
<sequence length="164" mass="19326">MKNTIRKVMVIMILTAVTDILFAQTSENDAVTSKQYKLNLEYNVMNNITLENPRRYRNKERYKLIETGIYLDLKDDDVFKYRMSISYVQGSGETNDQYPLEDILDKYLLYVSHEFRTKKNKFKIELAGDLDDIIKAKNEIIGRKVFNRDYIGEDGKIYVTLVIE</sequence>
<feature type="signal peptide" evidence="1">
    <location>
        <begin position="1"/>
        <end position="23"/>
    </location>
</feature>
<dbReference type="RefSeq" id="WP_386404429.1">
    <property type="nucleotide sequence ID" value="NZ_JBHTJH010000004.1"/>
</dbReference>